<reference evidence="2 3" key="1">
    <citation type="submission" date="2016-07" db="EMBL/GenBank/DDBJ databases">
        <title>Pervasive Adenine N6-methylation of Active Genes in Fungi.</title>
        <authorList>
            <consortium name="DOE Joint Genome Institute"/>
            <person name="Mondo S.J."/>
            <person name="Dannebaum R.O."/>
            <person name="Kuo R.C."/>
            <person name="Labutti K."/>
            <person name="Haridas S."/>
            <person name="Kuo A."/>
            <person name="Salamov A."/>
            <person name="Ahrendt S.R."/>
            <person name="Lipzen A."/>
            <person name="Sullivan W."/>
            <person name="Andreopoulos W.B."/>
            <person name="Clum A."/>
            <person name="Lindquist E."/>
            <person name="Daum C."/>
            <person name="Ramamoorthy G.K."/>
            <person name="Gryganskyi A."/>
            <person name="Culley D."/>
            <person name="Magnuson J.K."/>
            <person name="James T.Y."/>
            <person name="O'Malley M.A."/>
            <person name="Stajich J.E."/>
            <person name="Spatafora J.W."/>
            <person name="Visel A."/>
            <person name="Grigoriev I.V."/>
        </authorList>
    </citation>
    <scope>NUCLEOTIDE SEQUENCE [LARGE SCALE GENOMIC DNA]</scope>
    <source>
        <strain evidence="2 3">CBS 931.73</strain>
    </source>
</reference>
<name>A0A1Y1XVW4_9FUNG</name>
<feature type="compositionally biased region" description="Polar residues" evidence="1">
    <location>
        <begin position="132"/>
        <end position="148"/>
    </location>
</feature>
<dbReference type="AlphaFoldDB" id="A0A1Y1XVW4"/>
<sequence>MFPMPKGDRYSMVNVILRKLRPPASADSYSTAAPLDTSEFPVLNSPDTPEREEESLDNVRSPDLHGLGNSHEAIPKVAINQQTLSRIDRDIQTNEVKLHNQTTQTDTPSREHPVSNSPSVIAYQTGDHDRSSQQQLSEANDQASVRSTLSGSDSLEYYAASLISDSQDTGTQALTERQTTSPRTEIVLDDTLPMAILQRNATRHSKPKKPFDEALERFLNENFVRNPGPPSPSLSPSPPTSEYDHHPAIDYSSLSEHEVIQQLSAIKISWESKNPLLRRQAIKDLRSLSMILVGGQYESLLLNEFNSADDEIRHVIEDVLQIFER</sequence>
<evidence type="ECO:0000256" key="1">
    <source>
        <dbReference type="SAM" id="MobiDB-lite"/>
    </source>
</evidence>
<evidence type="ECO:0000313" key="2">
    <source>
        <dbReference type="EMBL" id="ORX89434.1"/>
    </source>
</evidence>
<keyword evidence="3" id="KW-1185">Reference proteome</keyword>
<comment type="caution">
    <text evidence="2">The sequence shown here is derived from an EMBL/GenBank/DDBJ whole genome shotgun (WGS) entry which is preliminary data.</text>
</comment>
<proteinExistence type="predicted"/>
<gene>
    <name evidence="2" type="ORF">K493DRAFT_340638</name>
</gene>
<dbReference type="EMBL" id="MCFE01000443">
    <property type="protein sequence ID" value="ORX89434.1"/>
    <property type="molecule type" value="Genomic_DNA"/>
</dbReference>
<dbReference type="Proteomes" id="UP000193498">
    <property type="component" value="Unassembled WGS sequence"/>
</dbReference>
<evidence type="ECO:0000313" key="3">
    <source>
        <dbReference type="Proteomes" id="UP000193498"/>
    </source>
</evidence>
<feature type="region of interest" description="Disordered" evidence="1">
    <location>
        <begin position="23"/>
        <end position="76"/>
    </location>
</feature>
<protein>
    <submittedName>
        <fullName evidence="2">Uncharacterized protein</fullName>
    </submittedName>
</protein>
<dbReference type="InParanoid" id="A0A1Y1XVW4"/>
<feature type="compositionally biased region" description="Pro residues" evidence="1">
    <location>
        <begin position="227"/>
        <end position="239"/>
    </location>
</feature>
<feature type="region of interest" description="Disordered" evidence="1">
    <location>
        <begin position="99"/>
        <end position="148"/>
    </location>
</feature>
<accession>A0A1Y1XVW4</accession>
<feature type="region of interest" description="Disordered" evidence="1">
    <location>
        <begin position="222"/>
        <end position="247"/>
    </location>
</feature>
<organism evidence="2 3">
    <name type="scientific">Basidiobolus meristosporus CBS 931.73</name>
    <dbReference type="NCBI Taxonomy" id="1314790"/>
    <lineage>
        <taxon>Eukaryota</taxon>
        <taxon>Fungi</taxon>
        <taxon>Fungi incertae sedis</taxon>
        <taxon>Zoopagomycota</taxon>
        <taxon>Entomophthoromycotina</taxon>
        <taxon>Basidiobolomycetes</taxon>
        <taxon>Basidiobolales</taxon>
        <taxon>Basidiobolaceae</taxon>
        <taxon>Basidiobolus</taxon>
    </lineage>
</organism>